<dbReference type="PANTHER" id="PTHR43215">
    <property type="entry name" value="RADIAL SPOKE HEAD 1 HOMOLOG"/>
    <property type="match status" value="1"/>
</dbReference>
<feature type="compositionally biased region" description="Polar residues" evidence="3">
    <location>
        <begin position="1"/>
        <end position="15"/>
    </location>
</feature>
<dbReference type="SMART" id="SM00698">
    <property type="entry name" value="MORN"/>
    <property type="match status" value="6"/>
</dbReference>
<evidence type="ECO:0000256" key="2">
    <source>
        <dbReference type="SAM" id="Coils"/>
    </source>
</evidence>
<sequence>MTSSCPHGMNQSDFDSQPPDIQREITEIGYMKFGSPERCPLKASESKNRTQRSDTTTSTKRGVVWVQTSSNDICEDQSTLEELKMPDLPPESDLDLKELESLPADLRNEVLEEELRRIERQREDEEATKAQHRKSFRCLKDAMVRQESCNLLRDEQPYRYSGGYDLDGLKHGEGKITWDSGDKFEGTFSRDIRDGIGILRLADGCTYNGGWKNDQFHGSGTWRVPDGYCYTGQYENGQCNGRGFCKFPNHDQYIGEWKDGLMHGQGVYSHATKEVYEGMHCRGKRHGPGRLTKKDGMIDVLQHQEGTKIGEGVRWSKNKGKAWFLKNGKKKQRILLKKAKSITTGILGCEV</sequence>
<accession>A0A7S1ZC27</accession>
<feature type="region of interest" description="Disordered" evidence="3">
    <location>
        <begin position="1"/>
        <end position="59"/>
    </location>
</feature>
<dbReference type="PANTHER" id="PTHR43215:SF14">
    <property type="entry name" value="RADIAL SPOKE HEAD 1 HOMOLOG"/>
    <property type="match status" value="1"/>
</dbReference>
<dbReference type="Gene3D" id="2.20.110.10">
    <property type="entry name" value="Histone H3 K4-specific methyltransferase SET7/9 N-terminal domain"/>
    <property type="match status" value="2"/>
</dbReference>
<dbReference type="SUPFAM" id="SSF82185">
    <property type="entry name" value="Histone H3 K4-specific methyltransferase SET7/9 N-terminal domain"/>
    <property type="match status" value="1"/>
</dbReference>
<dbReference type="Pfam" id="PF02493">
    <property type="entry name" value="MORN"/>
    <property type="match status" value="6"/>
</dbReference>
<evidence type="ECO:0008006" key="5">
    <source>
        <dbReference type="Google" id="ProtNLM"/>
    </source>
</evidence>
<dbReference type="GO" id="GO:0005829">
    <property type="term" value="C:cytosol"/>
    <property type="evidence" value="ECO:0007669"/>
    <property type="project" value="TreeGrafter"/>
</dbReference>
<dbReference type="AlphaFoldDB" id="A0A7S1ZC27"/>
<name>A0A7S1ZC27_9STRA</name>
<keyword evidence="1" id="KW-0677">Repeat</keyword>
<keyword evidence="2" id="KW-0175">Coiled coil</keyword>
<feature type="coiled-coil region" evidence="2">
    <location>
        <begin position="108"/>
        <end position="135"/>
    </location>
</feature>
<evidence type="ECO:0000313" key="4">
    <source>
        <dbReference type="EMBL" id="CAD9334604.1"/>
    </source>
</evidence>
<evidence type="ECO:0000256" key="1">
    <source>
        <dbReference type="ARBA" id="ARBA00022737"/>
    </source>
</evidence>
<dbReference type="InterPro" id="IPR003409">
    <property type="entry name" value="MORN"/>
</dbReference>
<proteinExistence type="predicted"/>
<organism evidence="4">
    <name type="scientific">Ditylum brightwellii</name>
    <dbReference type="NCBI Taxonomy" id="49249"/>
    <lineage>
        <taxon>Eukaryota</taxon>
        <taxon>Sar</taxon>
        <taxon>Stramenopiles</taxon>
        <taxon>Ochrophyta</taxon>
        <taxon>Bacillariophyta</taxon>
        <taxon>Mediophyceae</taxon>
        <taxon>Lithodesmiophycidae</taxon>
        <taxon>Lithodesmiales</taxon>
        <taxon>Lithodesmiaceae</taxon>
        <taxon>Ditylum</taxon>
    </lineage>
</organism>
<gene>
    <name evidence="4" type="ORF">DBRI1063_LOCUS13373</name>
</gene>
<dbReference type="EMBL" id="HBGN01020977">
    <property type="protein sequence ID" value="CAD9334604.1"/>
    <property type="molecule type" value="Transcribed_RNA"/>
</dbReference>
<protein>
    <recommendedName>
        <fullName evidence="5">MORN repeat-containing protein 5</fullName>
    </recommendedName>
</protein>
<reference evidence="4" key="1">
    <citation type="submission" date="2021-01" db="EMBL/GenBank/DDBJ databases">
        <authorList>
            <person name="Corre E."/>
            <person name="Pelletier E."/>
            <person name="Niang G."/>
            <person name="Scheremetjew M."/>
            <person name="Finn R."/>
            <person name="Kale V."/>
            <person name="Holt S."/>
            <person name="Cochrane G."/>
            <person name="Meng A."/>
            <person name="Brown T."/>
            <person name="Cohen L."/>
        </authorList>
    </citation>
    <scope>NUCLEOTIDE SEQUENCE</scope>
    <source>
        <strain evidence="4">Pop2</strain>
    </source>
</reference>
<evidence type="ECO:0000256" key="3">
    <source>
        <dbReference type="SAM" id="MobiDB-lite"/>
    </source>
</evidence>